<accession>A0ABQ5JB26</accession>
<protein>
    <submittedName>
        <fullName evidence="2">Uncharacterized protein</fullName>
    </submittedName>
</protein>
<reference evidence="2" key="1">
    <citation type="journal article" date="2022" name="Int. J. Mol. Sci.">
        <title>Draft Genome of Tanacetum Coccineum: Genomic Comparison of Closely Related Tanacetum-Family Plants.</title>
        <authorList>
            <person name="Yamashiro T."/>
            <person name="Shiraishi A."/>
            <person name="Nakayama K."/>
            <person name="Satake H."/>
        </authorList>
    </citation>
    <scope>NUCLEOTIDE SEQUENCE</scope>
</reference>
<comment type="caution">
    <text evidence="2">The sequence shown here is derived from an EMBL/GenBank/DDBJ whole genome shotgun (WGS) entry which is preliminary data.</text>
</comment>
<sequence length="80" mass="9570">MIVHDSTRWPKCWKLNQTTGSDQTSYVEALRETLEEEANAEKERAKAEKEWEEFVKQEQAHDELFRLEFEVKSDSEYESD</sequence>
<keyword evidence="3" id="KW-1185">Reference proteome</keyword>
<feature type="coiled-coil region" evidence="1">
    <location>
        <begin position="30"/>
        <end position="57"/>
    </location>
</feature>
<evidence type="ECO:0000313" key="2">
    <source>
        <dbReference type="EMBL" id="GJU09750.1"/>
    </source>
</evidence>
<organism evidence="2 3">
    <name type="scientific">Tanacetum coccineum</name>
    <dbReference type="NCBI Taxonomy" id="301880"/>
    <lineage>
        <taxon>Eukaryota</taxon>
        <taxon>Viridiplantae</taxon>
        <taxon>Streptophyta</taxon>
        <taxon>Embryophyta</taxon>
        <taxon>Tracheophyta</taxon>
        <taxon>Spermatophyta</taxon>
        <taxon>Magnoliopsida</taxon>
        <taxon>eudicotyledons</taxon>
        <taxon>Gunneridae</taxon>
        <taxon>Pentapetalae</taxon>
        <taxon>asterids</taxon>
        <taxon>campanulids</taxon>
        <taxon>Asterales</taxon>
        <taxon>Asteraceae</taxon>
        <taxon>Asteroideae</taxon>
        <taxon>Anthemideae</taxon>
        <taxon>Anthemidinae</taxon>
        <taxon>Tanacetum</taxon>
    </lineage>
</organism>
<name>A0ABQ5JB26_9ASTR</name>
<proteinExistence type="predicted"/>
<dbReference type="Proteomes" id="UP001151760">
    <property type="component" value="Unassembled WGS sequence"/>
</dbReference>
<reference evidence="2" key="2">
    <citation type="submission" date="2022-01" db="EMBL/GenBank/DDBJ databases">
        <authorList>
            <person name="Yamashiro T."/>
            <person name="Shiraishi A."/>
            <person name="Satake H."/>
            <person name="Nakayama K."/>
        </authorList>
    </citation>
    <scope>NUCLEOTIDE SEQUENCE</scope>
</reference>
<dbReference type="EMBL" id="BQNB010021756">
    <property type="protein sequence ID" value="GJU09750.1"/>
    <property type="molecule type" value="Genomic_DNA"/>
</dbReference>
<evidence type="ECO:0000256" key="1">
    <source>
        <dbReference type="SAM" id="Coils"/>
    </source>
</evidence>
<gene>
    <name evidence="2" type="ORF">Tco_1132146</name>
</gene>
<keyword evidence="1" id="KW-0175">Coiled coil</keyword>
<evidence type="ECO:0000313" key="3">
    <source>
        <dbReference type="Proteomes" id="UP001151760"/>
    </source>
</evidence>